<dbReference type="EMBL" id="FR824080">
    <property type="protein sequence ID" value="CCA17449.1"/>
    <property type="molecule type" value="Genomic_DNA"/>
</dbReference>
<name>F0W8J4_9STRA</name>
<evidence type="ECO:0000256" key="1">
    <source>
        <dbReference type="SAM" id="MobiDB-lite"/>
    </source>
</evidence>
<evidence type="ECO:0000313" key="3">
    <source>
        <dbReference type="EMBL" id="CCA17449.1"/>
    </source>
</evidence>
<dbReference type="AlphaFoldDB" id="F0W8J4"/>
<reference evidence="3" key="2">
    <citation type="submission" date="2011-02" db="EMBL/GenBank/DDBJ databases">
        <authorList>
            <person name="MacLean D."/>
        </authorList>
    </citation>
    <scope>NUCLEOTIDE SEQUENCE</scope>
</reference>
<dbReference type="InterPro" id="IPR054722">
    <property type="entry name" value="PolX-like_BBD"/>
</dbReference>
<organism evidence="3">
    <name type="scientific">Albugo laibachii Nc14</name>
    <dbReference type="NCBI Taxonomy" id="890382"/>
    <lineage>
        <taxon>Eukaryota</taxon>
        <taxon>Sar</taxon>
        <taxon>Stramenopiles</taxon>
        <taxon>Oomycota</taxon>
        <taxon>Peronosporomycetes</taxon>
        <taxon>Albuginales</taxon>
        <taxon>Albuginaceae</taxon>
        <taxon>Albugo</taxon>
    </lineage>
</organism>
<proteinExistence type="predicted"/>
<accession>F0W8J4</accession>
<reference evidence="3" key="1">
    <citation type="journal article" date="2011" name="PLoS Biol.">
        <title>Gene gain and loss during evolution of obligate parasitism in the white rust pathogen of Arabidopsis thaliana.</title>
        <authorList>
            <person name="Kemen E."/>
            <person name="Gardiner A."/>
            <person name="Schultz-Larsen T."/>
            <person name="Kemen A.C."/>
            <person name="Balmuth A.L."/>
            <person name="Robert-Seilaniantz A."/>
            <person name="Bailey K."/>
            <person name="Holub E."/>
            <person name="Studholme D.J."/>
            <person name="Maclean D."/>
            <person name="Jones J.D."/>
        </authorList>
    </citation>
    <scope>NUCLEOTIDE SEQUENCE</scope>
</reference>
<dbReference type="Pfam" id="PF22936">
    <property type="entry name" value="Pol_BBD"/>
    <property type="match status" value="1"/>
</dbReference>
<gene>
    <name evidence="3" type="primary">AlNc14C35G3120</name>
    <name evidence="3" type="ORF">ALNC14_035920</name>
</gene>
<feature type="region of interest" description="Disordered" evidence="1">
    <location>
        <begin position="1"/>
        <end position="44"/>
    </location>
</feature>
<protein>
    <submittedName>
        <fullName evidence="3">Uncharacterized protein AlNc14C35G3120</fullName>
    </submittedName>
</protein>
<sequence>MAQASEPGLSQHFEPQTPGHHRETPKQHGQNHTSTEHEDDYDDQDSEVQLDIAPMTAVDACTSHLPEEPLHLHPFLSQEEAKLGIEKRAKDTFTLHILVQPQSFLEALQISRVSKESCYVVDVREACGGADSLVLKIIVHYADPELRMSTLSCLNLARRYYLRQAEELDHTAQSTEIELKSRQLARSVKNASVLPERSGLFNKVTDFVPSVGGTNVEEGAWILDNGSSRHLLYDLYMLEDSTDYNSEWIAADGGALRVTKQGSVIINETAIGEPVNIRLLDVYYGGNLEKNTIYSEMLEARGFGIAYGGKLRVIAALSGIGGSRH</sequence>
<dbReference type="HOGENOM" id="CLU_856385_0_0_1"/>
<feature type="domain" description="Retrovirus-related Pol polyprotein from transposon TNT 1-94-like beta-barrel" evidence="2">
    <location>
        <begin position="221"/>
        <end position="303"/>
    </location>
</feature>
<evidence type="ECO:0000259" key="2">
    <source>
        <dbReference type="Pfam" id="PF22936"/>
    </source>
</evidence>